<protein>
    <submittedName>
        <fullName evidence="3">Uncharacterized protein LOC110983327</fullName>
    </submittedName>
</protein>
<dbReference type="Pfam" id="PF17921">
    <property type="entry name" value="Integrase_H2C2"/>
    <property type="match status" value="1"/>
</dbReference>
<dbReference type="Proteomes" id="UP000694845">
    <property type="component" value="Unplaced"/>
</dbReference>
<dbReference type="RefSeq" id="XP_022098200.1">
    <property type="nucleotide sequence ID" value="XM_022242508.1"/>
</dbReference>
<dbReference type="GeneID" id="110983327"/>
<evidence type="ECO:0000313" key="2">
    <source>
        <dbReference type="Proteomes" id="UP000694845"/>
    </source>
</evidence>
<gene>
    <name evidence="3" type="primary">LOC110983327</name>
</gene>
<proteinExistence type="predicted"/>
<dbReference type="OrthoDB" id="5919196at2759"/>
<feature type="domain" description="Integrase zinc-binding" evidence="1">
    <location>
        <begin position="163"/>
        <end position="213"/>
    </location>
</feature>
<name>A0A8B7Z099_ACAPL</name>
<dbReference type="AlphaFoldDB" id="A0A8B7Z099"/>
<evidence type="ECO:0000259" key="1">
    <source>
        <dbReference type="Pfam" id="PF17921"/>
    </source>
</evidence>
<evidence type="ECO:0000313" key="3">
    <source>
        <dbReference type="RefSeq" id="XP_022098200.1"/>
    </source>
</evidence>
<dbReference type="OMA" id="TRENYWI"/>
<dbReference type="InterPro" id="IPR041588">
    <property type="entry name" value="Integrase_H2C2"/>
</dbReference>
<dbReference type="KEGG" id="aplc:110983327"/>
<organism evidence="2 3">
    <name type="scientific">Acanthaster planci</name>
    <name type="common">Crown-of-thorns starfish</name>
    <dbReference type="NCBI Taxonomy" id="133434"/>
    <lineage>
        <taxon>Eukaryota</taxon>
        <taxon>Metazoa</taxon>
        <taxon>Echinodermata</taxon>
        <taxon>Eleutherozoa</taxon>
        <taxon>Asterozoa</taxon>
        <taxon>Asteroidea</taxon>
        <taxon>Valvatacea</taxon>
        <taxon>Valvatida</taxon>
        <taxon>Acanthasteridae</taxon>
        <taxon>Acanthaster</taxon>
    </lineage>
</organism>
<accession>A0A8B7Z099</accession>
<dbReference type="Gene3D" id="1.10.340.70">
    <property type="match status" value="1"/>
</dbReference>
<reference evidence="3" key="1">
    <citation type="submission" date="2025-08" db="UniProtKB">
        <authorList>
            <consortium name="RefSeq"/>
        </authorList>
    </citation>
    <scope>IDENTIFICATION</scope>
</reference>
<sequence>MNQLNQQWMTGPEFLYLPEQSWPHDITRVDNDEVDKERRKTQPVLIITSTQDAIDCKKFSSWRRLLRVTAYVLRFVHTLQAKKQSNTDKEPGGPLLPREISEATDYWLIQAQKPLHQRVANGEFKMLSPFTDEQGILRVGGRLKESIMTYNRKHPALLPHDHQFSHLTMRNIHESGHNGVATTVAKTRENYWILKAHSLAKTVKYRCALCQSWSTELNPK</sequence>
<dbReference type="PANTHER" id="PTHR47331:SF1">
    <property type="entry name" value="GAG-LIKE PROTEIN"/>
    <property type="match status" value="1"/>
</dbReference>
<keyword evidence="2" id="KW-1185">Reference proteome</keyword>
<dbReference type="PANTHER" id="PTHR47331">
    <property type="entry name" value="PHD-TYPE DOMAIN-CONTAINING PROTEIN"/>
    <property type="match status" value="1"/>
</dbReference>